<feature type="domain" description="Cytochrome c" evidence="8">
    <location>
        <begin position="195"/>
        <end position="304"/>
    </location>
</feature>
<dbReference type="InterPro" id="IPR051459">
    <property type="entry name" value="Cytochrome_c-type_DH"/>
</dbReference>
<dbReference type="GO" id="GO:0016614">
    <property type="term" value="F:oxidoreductase activity, acting on CH-OH group of donors"/>
    <property type="evidence" value="ECO:0007669"/>
    <property type="project" value="InterPro"/>
</dbReference>
<dbReference type="RefSeq" id="WP_125243736.1">
    <property type="nucleotide sequence ID" value="NZ_RSED01000009.1"/>
</dbReference>
<feature type="binding site" description="covalent" evidence="6">
    <location>
        <position position="335"/>
    </location>
    <ligand>
        <name>heme c</name>
        <dbReference type="ChEBI" id="CHEBI:61717"/>
        <label>3</label>
    </ligand>
</feature>
<accession>A0A426VAF4</accession>
<keyword evidence="1" id="KW-0813">Transport</keyword>
<keyword evidence="5 7" id="KW-0408">Iron</keyword>
<keyword evidence="10" id="KW-1185">Reference proteome</keyword>
<dbReference type="PANTHER" id="PTHR35008">
    <property type="entry name" value="BLL4482 PROTEIN-RELATED"/>
    <property type="match status" value="1"/>
</dbReference>
<dbReference type="PIRSF" id="PIRSF000018">
    <property type="entry name" value="Mb_ADH_cyt_c"/>
    <property type="match status" value="1"/>
</dbReference>
<comment type="cofactor">
    <cofactor evidence="6">
        <name>heme c</name>
        <dbReference type="ChEBI" id="CHEBI:61717"/>
    </cofactor>
    <text evidence="6">Binds 3 heme c groups covalently per subunit.</text>
</comment>
<keyword evidence="3 7" id="KW-0479">Metal-binding</keyword>
<evidence type="ECO:0000259" key="8">
    <source>
        <dbReference type="PROSITE" id="PS51007"/>
    </source>
</evidence>
<keyword evidence="4" id="KW-0249">Electron transport</keyword>
<evidence type="ECO:0000313" key="10">
    <source>
        <dbReference type="Proteomes" id="UP000269265"/>
    </source>
</evidence>
<dbReference type="OrthoDB" id="9809720at2"/>
<evidence type="ECO:0000256" key="2">
    <source>
        <dbReference type="ARBA" id="ARBA00022617"/>
    </source>
</evidence>
<dbReference type="SUPFAM" id="SSF46626">
    <property type="entry name" value="Cytochrome c"/>
    <property type="match status" value="3"/>
</dbReference>
<feature type="binding site" description="covalent" evidence="6">
    <location>
        <position position="332"/>
    </location>
    <ligand>
        <name>heme c</name>
        <dbReference type="ChEBI" id="CHEBI:61717"/>
        <label>3</label>
    </ligand>
</feature>
<dbReference type="PANTHER" id="PTHR35008:SF4">
    <property type="entry name" value="BLL4482 PROTEIN"/>
    <property type="match status" value="1"/>
</dbReference>
<evidence type="ECO:0000256" key="1">
    <source>
        <dbReference type="ARBA" id="ARBA00022448"/>
    </source>
</evidence>
<feature type="binding site" description="axial binding residue" evidence="7">
    <location>
        <position position="214"/>
    </location>
    <ligand>
        <name>heme c</name>
        <dbReference type="ChEBI" id="CHEBI:61717"/>
        <label>2</label>
    </ligand>
    <ligandPart>
        <name>Fe</name>
        <dbReference type="ChEBI" id="CHEBI:18248"/>
    </ligandPart>
</feature>
<dbReference type="InterPro" id="IPR036909">
    <property type="entry name" value="Cyt_c-like_dom_sf"/>
</dbReference>
<feature type="binding site" description="covalent" evidence="6">
    <location>
        <position position="67"/>
    </location>
    <ligand>
        <name>heme c</name>
        <dbReference type="ChEBI" id="CHEBI:61717"/>
        <label>1</label>
    </ligand>
</feature>
<dbReference type="Pfam" id="PF00034">
    <property type="entry name" value="Cytochrom_C"/>
    <property type="match status" value="2"/>
</dbReference>
<evidence type="ECO:0000256" key="7">
    <source>
        <dbReference type="PIRSR" id="PIRSR000018-51"/>
    </source>
</evidence>
<dbReference type="InterPro" id="IPR008168">
    <property type="entry name" value="Cyt_C_IC"/>
</dbReference>
<reference evidence="9 10" key="1">
    <citation type="submission" date="2018-12" db="EMBL/GenBank/DDBJ databases">
        <title>The whole draft genome of Aquabacterium sp. SJQ9.</title>
        <authorList>
            <person name="Sun L."/>
            <person name="Gao X."/>
            <person name="Chen W."/>
            <person name="Huang K."/>
        </authorList>
    </citation>
    <scope>NUCLEOTIDE SEQUENCE [LARGE SCALE GENOMIC DNA]</scope>
    <source>
        <strain evidence="9 10">SJQ9</strain>
    </source>
</reference>
<evidence type="ECO:0000256" key="4">
    <source>
        <dbReference type="ARBA" id="ARBA00022982"/>
    </source>
</evidence>
<feature type="binding site" description="covalent" evidence="6">
    <location>
        <position position="213"/>
    </location>
    <ligand>
        <name>heme c</name>
        <dbReference type="ChEBI" id="CHEBI:61717"/>
        <label>2</label>
    </ligand>
</feature>
<feature type="domain" description="Cytochrome c" evidence="8">
    <location>
        <begin position="319"/>
        <end position="409"/>
    </location>
</feature>
<name>A0A426VAF4_9BURK</name>
<dbReference type="Proteomes" id="UP000269265">
    <property type="component" value="Unassembled WGS sequence"/>
</dbReference>
<comment type="caution">
    <text evidence="9">The sequence shown here is derived from an EMBL/GenBank/DDBJ whole genome shotgun (WGS) entry which is preliminary data.</text>
</comment>
<dbReference type="GO" id="GO:0020037">
    <property type="term" value="F:heme binding"/>
    <property type="evidence" value="ECO:0007669"/>
    <property type="project" value="InterPro"/>
</dbReference>
<feature type="domain" description="Cytochrome c" evidence="8">
    <location>
        <begin position="50"/>
        <end position="153"/>
    </location>
</feature>
<feature type="binding site" description="covalent" evidence="6">
    <location>
        <position position="64"/>
    </location>
    <ligand>
        <name>heme c</name>
        <dbReference type="ChEBI" id="CHEBI:61717"/>
        <label>1</label>
    </ligand>
</feature>
<sequence length="430" mass="46188">MSRLALHRRLGTTMVSGALVIAAVAAVWALNRLDETRVSVEDGPSPTTQAQVARGAYLARAGNCATCHTERGGQPYAGGRALATPFGTVYSSNLTPDDETGLGRWSAEAFWRAMHNGRSRDGRLLYPVFPYPNYTQVTRADADALYAYLRSLPPAKAPNRAHELAFPFSTQPALAVWRALYFRPGVHRDDPVQSAEWNRGAYLVRGLGHCAACHEARNLLGASQGLELAGGLMPLQNWYAPSLRDPHEAGVANWSAPDIVALLRTGVSPQGGVLGPMADVVYRSTQHLSEPDLQAMAIFLKSLPPPAPRDDVPLRATEARLAQGAALYERHCATCHGTRGEGVPGVYPLLAGNRAVRMAEPANVIRVIAKGGFLPATQGNPRPFGMPPFAHLLSDDEIAAVASYVRDSWGNRAGVVEPQVVSRLRAGSED</sequence>
<dbReference type="AlphaFoldDB" id="A0A426VAF4"/>
<protein>
    <submittedName>
        <fullName evidence="9">C-type cytochrome</fullName>
    </submittedName>
</protein>
<dbReference type="InterPro" id="IPR009056">
    <property type="entry name" value="Cyt_c-like_dom"/>
</dbReference>
<dbReference type="EMBL" id="RSED01000009">
    <property type="protein sequence ID" value="RRS03896.1"/>
    <property type="molecule type" value="Genomic_DNA"/>
</dbReference>
<dbReference type="GO" id="GO:0005506">
    <property type="term" value="F:iron ion binding"/>
    <property type="evidence" value="ECO:0007669"/>
    <property type="project" value="InterPro"/>
</dbReference>
<dbReference type="InterPro" id="IPR014353">
    <property type="entry name" value="Membr-bd_ADH_cyt_c"/>
</dbReference>
<dbReference type="PROSITE" id="PS51007">
    <property type="entry name" value="CYTC"/>
    <property type="match status" value="3"/>
</dbReference>
<dbReference type="PRINTS" id="PR00605">
    <property type="entry name" value="CYTCHROMECIC"/>
</dbReference>
<evidence type="ECO:0000313" key="9">
    <source>
        <dbReference type="EMBL" id="RRS03896.1"/>
    </source>
</evidence>
<feature type="binding site" description="covalent" evidence="6">
    <location>
        <position position="210"/>
    </location>
    <ligand>
        <name>heme c</name>
        <dbReference type="ChEBI" id="CHEBI:61717"/>
        <label>2</label>
    </ligand>
</feature>
<dbReference type="GO" id="GO:0016020">
    <property type="term" value="C:membrane"/>
    <property type="evidence" value="ECO:0007669"/>
    <property type="project" value="InterPro"/>
</dbReference>
<gene>
    <name evidence="9" type="ORF">EIP75_13160</name>
</gene>
<evidence type="ECO:0000256" key="6">
    <source>
        <dbReference type="PIRSR" id="PIRSR000018-50"/>
    </source>
</evidence>
<dbReference type="Gene3D" id="1.10.760.10">
    <property type="entry name" value="Cytochrome c-like domain"/>
    <property type="match status" value="2"/>
</dbReference>
<keyword evidence="2 6" id="KW-0349">Heme</keyword>
<feature type="binding site" description="axial binding residue" evidence="7">
    <location>
        <position position="336"/>
    </location>
    <ligand>
        <name>heme c</name>
        <dbReference type="ChEBI" id="CHEBI:61717"/>
        <label>3</label>
    </ligand>
    <ligandPart>
        <name>Fe</name>
        <dbReference type="ChEBI" id="CHEBI:18248"/>
    </ligandPart>
</feature>
<evidence type="ECO:0000256" key="5">
    <source>
        <dbReference type="ARBA" id="ARBA00023004"/>
    </source>
</evidence>
<dbReference type="GO" id="GO:0009055">
    <property type="term" value="F:electron transfer activity"/>
    <property type="evidence" value="ECO:0007669"/>
    <property type="project" value="InterPro"/>
</dbReference>
<proteinExistence type="predicted"/>
<feature type="binding site" description="axial binding residue" evidence="7">
    <location>
        <position position="68"/>
    </location>
    <ligand>
        <name>heme c</name>
        <dbReference type="ChEBI" id="CHEBI:61717"/>
        <label>1</label>
    </ligand>
    <ligandPart>
        <name>Fe</name>
        <dbReference type="ChEBI" id="CHEBI:18248"/>
    </ligandPart>
</feature>
<organism evidence="9 10">
    <name type="scientific">Aquabacterium soli</name>
    <dbReference type="NCBI Taxonomy" id="2493092"/>
    <lineage>
        <taxon>Bacteria</taxon>
        <taxon>Pseudomonadati</taxon>
        <taxon>Pseudomonadota</taxon>
        <taxon>Betaproteobacteria</taxon>
        <taxon>Burkholderiales</taxon>
        <taxon>Aquabacterium</taxon>
    </lineage>
</organism>
<evidence type="ECO:0000256" key="3">
    <source>
        <dbReference type="ARBA" id="ARBA00022723"/>
    </source>
</evidence>